<dbReference type="InterPro" id="IPR036879">
    <property type="entry name" value="TF_MADSbox_sf"/>
</dbReference>
<comment type="caution">
    <text evidence="7">The sequence shown here is derived from an EMBL/GenBank/DDBJ whole genome shotgun (WGS) entry which is preliminary data.</text>
</comment>
<dbReference type="GO" id="GO:0046983">
    <property type="term" value="F:protein dimerization activity"/>
    <property type="evidence" value="ECO:0007669"/>
    <property type="project" value="InterPro"/>
</dbReference>
<keyword evidence="8" id="KW-1185">Reference proteome</keyword>
<dbReference type="AlphaFoldDB" id="A0A7J8W106"/>
<keyword evidence="4" id="KW-0804">Transcription</keyword>
<evidence type="ECO:0000313" key="8">
    <source>
        <dbReference type="Proteomes" id="UP000593573"/>
    </source>
</evidence>
<evidence type="ECO:0000256" key="5">
    <source>
        <dbReference type="ARBA" id="ARBA00023242"/>
    </source>
</evidence>
<feature type="non-terminal residue" evidence="7">
    <location>
        <position position="178"/>
    </location>
</feature>
<evidence type="ECO:0000256" key="3">
    <source>
        <dbReference type="ARBA" id="ARBA00023125"/>
    </source>
</evidence>
<organism evidence="7 8">
    <name type="scientific">Gossypium klotzschianum</name>
    <dbReference type="NCBI Taxonomy" id="34286"/>
    <lineage>
        <taxon>Eukaryota</taxon>
        <taxon>Viridiplantae</taxon>
        <taxon>Streptophyta</taxon>
        <taxon>Embryophyta</taxon>
        <taxon>Tracheophyta</taxon>
        <taxon>Spermatophyta</taxon>
        <taxon>Magnoliopsida</taxon>
        <taxon>eudicotyledons</taxon>
        <taxon>Gunneridae</taxon>
        <taxon>Pentapetalae</taxon>
        <taxon>rosids</taxon>
        <taxon>malvids</taxon>
        <taxon>Malvales</taxon>
        <taxon>Malvaceae</taxon>
        <taxon>Malvoideae</taxon>
        <taxon>Gossypium</taxon>
    </lineage>
</organism>
<reference evidence="7 8" key="1">
    <citation type="journal article" date="2019" name="Genome Biol. Evol.">
        <title>Insights into the evolution of the New World diploid cottons (Gossypium, subgenus Houzingenia) based on genome sequencing.</title>
        <authorList>
            <person name="Grover C.E."/>
            <person name="Arick M.A. 2nd"/>
            <person name="Thrash A."/>
            <person name="Conover J.L."/>
            <person name="Sanders W.S."/>
            <person name="Peterson D.G."/>
            <person name="Frelichowski J.E."/>
            <person name="Scheffler J.A."/>
            <person name="Scheffler B.E."/>
            <person name="Wendel J.F."/>
        </authorList>
    </citation>
    <scope>NUCLEOTIDE SEQUENCE [LARGE SCALE GENOMIC DNA]</scope>
    <source>
        <strain evidence="7">57</strain>
        <tissue evidence="7">Leaf</tissue>
    </source>
</reference>
<dbReference type="SUPFAM" id="SSF55455">
    <property type="entry name" value="SRF-like"/>
    <property type="match status" value="1"/>
</dbReference>
<name>A0A7J8W106_9ROSI</name>
<accession>A0A7J8W106</accession>
<dbReference type="InterPro" id="IPR002100">
    <property type="entry name" value="TF_MADSbox"/>
</dbReference>
<keyword evidence="3" id="KW-0238">DNA-binding</keyword>
<comment type="subcellular location">
    <subcellularLocation>
        <location evidence="1">Nucleus</location>
    </subcellularLocation>
</comment>
<proteinExistence type="predicted"/>
<protein>
    <recommendedName>
        <fullName evidence="6">MADS-box domain-containing protein</fullName>
    </recommendedName>
</protein>
<gene>
    <name evidence="7" type="ORF">Goklo_001637</name>
</gene>
<dbReference type="GO" id="GO:0003677">
    <property type="term" value="F:DNA binding"/>
    <property type="evidence" value="ECO:0007669"/>
    <property type="project" value="UniProtKB-KW"/>
</dbReference>
<evidence type="ECO:0000313" key="7">
    <source>
        <dbReference type="EMBL" id="MBA0668751.1"/>
    </source>
</evidence>
<evidence type="ECO:0000256" key="4">
    <source>
        <dbReference type="ARBA" id="ARBA00023163"/>
    </source>
</evidence>
<dbReference type="PROSITE" id="PS50066">
    <property type="entry name" value="MADS_BOX_2"/>
    <property type="match status" value="1"/>
</dbReference>
<dbReference type="Proteomes" id="UP000593573">
    <property type="component" value="Unassembled WGS sequence"/>
</dbReference>
<dbReference type="EMBL" id="JABFAB010000013">
    <property type="protein sequence ID" value="MBA0668751.1"/>
    <property type="molecule type" value="Genomic_DNA"/>
</dbReference>
<sequence length="178" mass="20633">VLLIPRRNFVSSFPVGIEPLTHSDFFALDRTNLSQQAFLVLGFLGATPSFLQLIRDSLKTSLDMSTNLISLVSLLKKWNKEVYKHITTRKRSLAHRIENVQVALDRKCSSFSWNLRWIYVLNMKKFLMTRTRKTTYKKRSKGLVKKVRELIPFVGLKLLLLSTPLISALKRRRITGRS</sequence>
<evidence type="ECO:0000256" key="1">
    <source>
        <dbReference type="ARBA" id="ARBA00004123"/>
    </source>
</evidence>
<keyword evidence="2" id="KW-0805">Transcription regulation</keyword>
<dbReference type="GO" id="GO:0005634">
    <property type="term" value="C:nucleus"/>
    <property type="evidence" value="ECO:0007669"/>
    <property type="project" value="UniProtKB-SubCell"/>
</dbReference>
<feature type="domain" description="MADS-box" evidence="6">
    <location>
        <begin position="121"/>
        <end position="161"/>
    </location>
</feature>
<evidence type="ECO:0000259" key="6">
    <source>
        <dbReference type="PROSITE" id="PS50066"/>
    </source>
</evidence>
<keyword evidence="5" id="KW-0539">Nucleus</keyword>
<evidence type="ECO:0000256" key="2">
    <source>
        <dbReference type="ARBA" id="ARBA00023015"/>
    </source>
</evidence>